<keyword evidence="4" id="KW-1185">Reference proteome</keyword>
<dbReference type="PIRSF" id="PIRSF029557">
    <property type="entry name" value="UCP029557"/>
    <property type="match status" value="1"/>
</dbReference>
<dbReference type="InterPro" id="IPR023361">
    <property type="entry name" value="DUF1285_beta_roll_sf"/>
</dbReference>
<dbReference type="Pfam" id="PF21028">
    <property type="entry name" value="DUF1285_C"/>
    <property type="match status" value="1"/>
</dbReference>
<dbReference type="InterPro" id="IPR048342">
    <property type="entry name" value="DUF1285_C"/>
</dbReference>
<proteinExistence type="predicted"/>
<evidence type="ECO:0000313" key="3">
    <source>
        <dbReference type="EMBL" id="MDN0014985.1"/>
    </source>
</evidence>
<reference evidence="3" key="1">
    <citation type="submission" date="2023-06" db="EMBL/GenBank/DDBJ databases">
        <title>Two novel species of Acinetobacter isolated from motorbike repairing workshop in Vietnam.</title>
        <authorList>
            <person name="Le N.T.T."/>
        </authorList>
    </citation>
    <scope>NUCLEOTIDE SEQUENCE</scope>
    <source>
        <strain evidence="3">VNH17</strain>
    </source>
</reference>
<feature type="domain" description="DUF1285" evidence="1">
    <location>
        <begin position="45"/>
        <end position="110"/>
    </location>
</feature>
<comment type="caution">
    <text evidence="3">The sequence shown here is derived from an EMBL/GenBank/DDBJ whole genome shotgun (WGS) entry which is preliminary data.</text>
</comment>
<protein>
    <submittedName>
        <fullName evidence="3">DUF1285 domain-containing protein</fullName>
    </submittedName>
</protein>
<sequence length="212" mass="24438">MINENDSPPDSLQNKGKIVFSDDKNLMSIAQYVKDVQQSHKRSIPPLDQWHPKHCGKMDLKIKANGEWWHEGQLVKRQALLDLFSKVLWKEDGKFYLKTPVEQIEIEVEDEPLLINQVDQVEIEGKRYLQLTTSNQDVVIVDGRHPVFMRAYPNEAGEDELRPYVHVRFGMNALIQRQSFYHLVNYGSLSENAQGETVLTLKSGDLVLHLST</sequence>
<evidence type="ECO:0000259" key="1">
    <source>
        <dbReference type="Pfam" id="PF06938"/>
    </source>
</evidence>
<evidence type="ECO:0000259" key="2">
    <source>
        <dbReference type="Pfam" id="PF21028"/>
    </source>
</evidence>
<name>A0ABT7WQP5_9GAMM</name>
<dbReference type="Proteomes" id="UP001168524">
    <property type="component" value="Unassembled WGS sequence"/>
</dbReference>
<evidence type="ECO:0000313" key="4">
    <source>
        <dbReference type="Proteomes" id="UP001168524"/>
    </source>
</evidence>
<dbReference type="Gene3D" id="3.10.540.10">
    <property type="entry name" value="duf1285 like domain"/>
    <property type="match status" value="1"/>
</dbReference>
<dbReference type="Pfam" id="PF06938">
    <property type="entry name" value="DUF1285_N"/>
    <property type="match status" value="1"/>
</dbReference>
<gene>
    <name evidence="3" type="ORF">QTA56_12195</name>
</gene>
<dbReference type="InterPro" id="IPR010707">
    <property type="entry name" value="DUF1285"/>
</dbReference>
<dbReference type="InterPro" id="IPR048341">
    <property type="entry name" value="DUF1285_N"/>
</dbReference>
<dbReference type="Gene3D" id="2.30.270.10">
    <property type="entry name" value="duf1285 protein"/>
    <property type="match status" value="1"/>
</dbReference>
<accession>A0ABT7WQP5</accession>
<dbReference type="RefSeq" id="WP_267981212.1">
    <property type="nucleotide sequence ID" value="NZ_JAPQKF010000005.1"/>
</dbReference>
<dbReference type="EMBL" id="JAUDZE010000005">
    <property type="protein sequence ID" value="MDN0014985.1"/>
    <property type="molecule type" value="Genomic_DNA"/>
</dbReference>
<organism evidence="3 4">
    <name type="scientific">Acinetobacter thutiue</name>
    <dbReference type="NCBI Taxonomy" id="2998078"/>
    <lineage>
        <taxon>Bacteria</taxon>
        <taxon>Pseudomonadati</taxon>
        <taxon>Pseudomonadota</taxon>
        <taxon>Gammaproteobacteria</taxon>
        <taxon>Moraxellales</taxon>
        <taxon>Moraxellaceae</taxon>
        <taxon>Acinetobacter</taxon>
    </lineage>
</organism>
<feature type="domain" description="DUF1285" evidence="2">
    <location>
        <begin position="112"/>
        <end position="206"/>
    </location>
</feature>